<name>A0A6G0TNZ7_APHGL</name>
<evidence type="ECO:0000313" key="1">
    <source>
        <dbReference type="EMBL" id="KAE9536183.1"/>
    </source>
</evidence>
<gene>
    <name evidence="1" type="ORF">AGLY_007406</name>
</gene>
<accession>A0A6G0TNZ7</accession>
<evidence type="ECO:0000313" key="2">
    <source>
        <dbReference type="Proteomes" id="UP000475862"/>
    </source>
</evidence>
<protein>
    <recommendedName>
        <fullName evidence="3">TTF-type domain-containing protein</fullName>
    </recommendedName>
</protein>
<dbReference type="AlphaFoldDB" id="A0A6G0TNZ7"/>
<keyword evidence="2" id="KW-1185">Reference proteome</keyword>
<proteinExistence type="predicted"/>
<evidence type="ECO:0008006" key="3">
    <source>
        <dbReference type="Google" id="ProtNLM"/>
    </source>
</evidence>
<sequence length="210" mass="24267">MLYMVGRTGKENAYYLLSNGFGPYQPKNYDFPKREGRKFRSESFIYFPWLEYRPSKDSAYCFYCRAFPSNKSDITFISEVPHKESSTKIAGYNEAKQSGRIINKVNTQYVVANKLYSFGGVFVPSIFVLSYRFVSCDTAVRLTTACCCWDTRLLEVCGQVNITLRLSWTIEYGLLNMEIKVNAVCALKLLYLRHLLSNDILKQTTKKFQS</sequence>
<organism evidence="1 2">
    <name type="scientific">Aphis glycines</name>
    <name type="common">Soybean aphid</name>
    <dbReference type="NCBI Taxonomy" id="307491"/>
    <lineage>
        <taxon>Eukaryota</taxon>
        <taxon>Metazoa</taxon>
        <taxon>Ecdysozoa</taxon>
        <taxon>Arthropoda</taxon>
        <taxon>Hexapoda</taxon>
        <taxon>Insecta</taxon>
        <taxon>Pterygota</taxon>
        <taxon>Neoptera</taxon>
        <taxon>Paraneoptera</taxon>
        <taxon>Hemiptera</taxon>
        <taxon>Sternorrhyncha</taxon>
        <taxon>Aphidomorpha</taxon>
        <taxon>Aphidoidea</taxon>
        <taxon>Aphididae</taxon>
        <taxon>Aphidini</taxon>
        <taxon>Aphis</taxon>
        <taxon>Aphis</taxon>
    </lineage>
</organism>
<dbReference type="OrthoDB" id="6620396at2759"/>
<dbReference type="EMBL" id="VYZN01000024">
    <property type="protein sequence ID" value="KAE9536183.1"/>
    <property type="molecule type" value="Genomic_DNA"/>
</dbReference>
<reference evidence="1 2" key="1">
    <citation type="submission" date="2019-08" db="EMBL/GenBank/DDBJ databases">
        <title>The genome of the soybean aphid Biotype 1, its phylome, world population structure and adaptation to the North American continent.</title>
        <authorList>
            <person name="Giordano R."/>
            <person name="Donthu R.K."/>
            <person name="Hernandez A.G."/>
            <person name="Wright C.L."/>
            <person name="Zimin A.V."/>
        </authorList>
    </citation>
    <scope>NUCLEOTIDE SEQUENCE [LARGE SCALE GENOMIC DNA]</scope>
    <source>
        <tissue evidence="1">Whole aphids</tissue>
    </source>
</reference>
<comment type="caution">
    <text evidence="1">The sequence shown here is derived from an EMBL/GenBank/DDBJ whole genome shotgun (WGS) entry which is preliminary data.</text>
</comment>
<dbReference type="Proteomes" id="UP000475862">
    <property type="component" value="Unassembled WGS sequence"/>
</dbReference>